<dbReference type="InterPro" id="IPR023415">
    <property type="entry name" value="LDLR_class-A_CS"/>
</dbReference>
<evidence type="ECO:0000313" key="10">
    <source>
        <dbReference type="Proteomes" id="UP000887574"/>
    </source>
</evidence>
<dbReference type="PROSITE" id="PS01209">
    <property type="entry name" value="LDLRA_1"/>
    <property type="match status" value="1"/>
</dbReference>
<keyword evidence="3" id="KW-0812">Transmembrane</keyword>
<accession>A0A915DMQ4</accession>
<dbReference type="PROSITE" id="PS50068">
    <property type="entry name" value="LDLRA_2"/>
    <property type="match status" value="3"/>
</dbReference>
<dbReference type="CDD" id="cd00112">
    <property type="entry name" value="LDLa"/>
    <property type="match status" value="3"/>
</dbReference>
<dbReference type="Proteomes" id="UP000887574">
    <property type="component" value="Unplaced"/>
</dbReference>
<keyword evidence="10" id="KW-1185">Reference proteome</keyword>
<feature type="domain" description="Chitin-binding type-2" evidence="9">
    <location>
        <begin position="427"/>
        <end position="499"/>
    </location>
</feature>
<dbReference type="Gene3D" id="4.10.400.10">
    <property type="entry name" value="Low-density Lipoprotein Receptor"/>
    <property type="match status" value="3"/>
</dbReference>
<dbReference type="AlphaFoldDB" id="A0A915DMQ4"/>
<evidence type="ECO:0000256" key="5">
    <source>
        <dbReference type="ARBA" id="ARBA00022989"/>
    </source>
</evidence>
<sequence>MFIQLKRRVIPLVQVQECHVDYEASLVFALREAFPMIKLHGCHFHFSQCLIRRINKLRLMRRYKEGTDFNRLVRMLKALVYVPVPDIVEAFVAVTAMCTWNPDGSHKFPVGTRERAFYDYFEKVWVGRMVNAVRCDPRFPISLWNCYELAKEGKAKTTNSLEAWHRAMRSNLATEDDSRPKFWKWIYGLRKECGIQEAHLINLESGGSMKLKQADKRRSIRELIRQGAASISYVPVQLDGLVEDQSKIPARNTSAYRSRLIDKMMVYSAPILLDHSDSVHPIPVTNNINQRTAQFSNFAEFSIGEKFSTRFAKTPNPVIHAPSIHSPFSALNTSTTSKKNTANQFWMPQLLSLRNWIDYELYKQPPLVKENLKELLCLWNLVLPFSGPSGPPPDRKVLKSAMEKQFLGHWQSVLPRKMAEIPVLPDNYCDLHEYPQTRLDLDQLQRLDAHFIYNKSCSPQFFQCSVGQTFVLNCPGDDQAFDPAISSCNFKNSIRLCPEYDHVMHCSIREQCTPNQFACCALPQQCIDLQRRCDGHRDCADGEDENNCPSCARNEFACVKNGLCIPAKKRCDGRIDDCMDGSNLDEMGCSKNETCWGKFVCDSQATLSATGHSVCLDWAQHCDGHRDCAGGEDELNCKLMEAKYLLCENQSSRSEKSSGVMEKKTVWTDLMKNIVIS</sequence>
<dbReference type="PANTHER" id="PTHR24270">
    <property type="entry name" value="LOW-DENSITY LIPOPROTEIN RECEPTOR-RELATED"/>
    <property type="match status" value="1"/>
</dbReference>
<comment type="caution">
    <text evidence="8">Lacks conserved residue(s) required for the propagation of feature annotation.</text>
</comment>
<evidence type="ECO:0000259" key="9">
    <source>
        <dbReference type="SMART" id="SM00494"/>
    </source>
</evidence>
<dbReference type="InterPro" id="IPR002557">
    <property type="entry name" value="Chitin-bd_dom"/>
</dbReference>
<evidence type="ECO:0000313" key="11">
    <source>
        <dbReference type="WBParaSite" id="jg21002"/>
    </source>
</evidence>
<dbReference type="SMART" id="SM00192">
    <property type="entry name" value="LDLa"/>
    <property type="match status" value="3"/>
</dbReference>
<dbReference type="GO" id="GO:0008061">
    <property type="term" value="F:chitin binding"/>
    <property type="evidence" value="ECO:0007669"/>
    <property type="project" value="InterPro"/>
</dbReference>
<evidence type="ECO:0000256" key="8">
    <source>
        <dbReference type="PROSITE-ProRule" id="PRU00124"/>
    </source>
</evidence>
<feature type="disulfide bond" evidence="8">
    <location>
        <begin position="622"/>
        <end position="637"/>
    </location>
</feature>
<reference evidence="11" key="1">
    <citation type="submission" date="2022-11" db="UniProtKB">
        <authorList>
            <consortium name="WormBaseParasite"/>
        </authorList>
    </citation>
    <scope>IDENTIFICATION</scope>
</reference>
<feature type="disulfide bond" evidence="8">
    <location>
        <begin position="533"/>
        <end position="548"/>
    </location>
</feature>
<name>A0A915DMQ4_9BILA</name>
<keyword evidence="7 8" id="KW-1015">Disulfide bond</keyword>
<dbReference type="PRINTS" id="PR00261">
    <property type="entry name" value="LDLRECEPTOR"/>
</dbReference>
<proteinExistence type="predicted"/>
<evidence type="ECO:0000256" key="3">
    <source>
        <dbReference type="ARBA" id="ARBA00022692"/>
    </source>
</evidence>
<dbReference type="GO" id="GO:0005886">
    <property type="term" value="C:plasma membrane"/>
    <property type="evidence" value="ECO:0007669"/>
    <property type="project" value="TreeGrafter"/>
</dbReference>
<evidence type="ECO:0000256" key="7">
    <source>
        <dbReference type="ARBA" id="ARBA00023157"/>
    </source>
</evidence>
<dbReference type="SUPFAM" id="SSF57424">
    <property type="entry name" value="LDL receptor-like module"/>
    <property type="match status" value="3"/>
</dbReference>
<keyword evidence="6" id="KW-0472">Membrane</keyword>
<dbReference type="InterPro" id="IPR036055">
    <property type="entry name" value="LDL_receptor-like_sf"/>
</dbReference>
<organism evidence="10 11">
    <name type="scientific">Ditylenchus dipsaci</name>
    <dbReference type="NCBI Taxonomy" id="166011"/>
    <lineage>
        <taxon>Eukaryota</taxon>
        <taxon>Metazoa</taxon>
        <taxon>Ecdysozoa</taxon>
        <taxon>Nematoda</taxon>
        <taxon>Chromadorea</taxon>
        <taxon>Rhabditida</taxon>
        <taxon>Tylenchina</taxon>
        <taxon>Tylenchomorpha</taxon>
        <taxon>Sphaerularioidea</taxon>
        <taxon>Anguinidae</taxon>
        <taxon>Anguininae</taxon>
        <taxon>Ditylenchus</taxon>
    </lineage>
</organism>
<dbReference type="Pfam" id="PF00057">
    <property type="entry name" value="Ldl_recept_a"/>
    <property type="match status" value="2"/>
</dbReference>
<protein>
    <submittedName>
        <fullName evidence="11">Chitin-binding type-2 domain-containing protein</fullName>
    </submittedName>
</protein>
<dbReference type="GO" id="GO:0016192">
    <property type="term" value="P:vesicle-mediated transport"/>
    <property type="evidence" value="ECO:0007669"/>
    <property type="project" value="UniProtKB-ARBA"/>
</dbReference>
<keyword evidence="4" id="KW-0677">Repeat</keyword>
<dbReference type="WBParaSite" id="jg21002">
    <property type="protein sequence ID" value="jg21002"/>
    <property type="gene ID" value="jg21002"/>
</dbReference>
<evidence type="ECO:0000256" key="2">
    <source>
        <dbReference type="ARBA" id="ARBA00004308"/>
    </source>
</evidence>
<comment type="subcellular location">
    <subcellularLocation>
        <location evidence="2">Endomembrane system</location>
    </subcellularLocation>
    <subcellularLocation>
        <location evidence="1">Membrane</location>
        <topology evidence="1">Single-pass membrane protein</topology>
    </subcellularLocation>
</comment>
<evidence type="ECO:0000256" key="1">
    <source>
        <dbReference type="ARBA" id="ARBA00004167"/>
    </source>
</evidence>
<dbReference type="InterPro" id="IPR002172">
    <property type="entry name" value="LDrepeatLR_classA_rpt"/>
</dbReference>
<evidence type="ECO:0000256" key="6">
    <source>
        <dbReference type="ARBA" id="ARBA00023136"/>
    </source>
</evidence>
<dbReference type="SMART" id="SM00494">
    <property type="entry name" value="ChtBD2"/>
    <property type="match status" value="1"/>
</dbReference>
<dbReference type="GO" id="GO:0005576">
    <property type="term" value="C:extracellular region"/>
    <property type="evidence" value="ECO:0007669"/>
    <property type="project" value="InterPro"/>
</dbReference>
<dbReference type="GO" id="GO:0012505">
    <property type="term" value="C:endomembrane system"/>
    <property type="evidence" value="ECO:0007669"/>
    <property type="project" value="UniProtKB-SubCell"/>
</dbReference>
<dbReference type="PANTHER" id="PTHR24270:SF59">
    <property type="entry name" value="LDL RECEPTOR REPEAT-CONTAINING PROTEIN EGG-1-RELATED"/>
    <property type="match status" value="1"/>
</dbReference>
<dbReference type="InterPro" id="IPR050685">
    <property type="entry name" value="LDLR"/>
</dbReference>
<keyword evidence="5" id="KW-1133">Transmembrane helix</keyword>
<evidence type="ECO:0000256" key="4">
    <source>
        <dbReference type="ARBA" id="ARBA00022737"/>
    </source>
</evidence>